<dbReference type="AlphaFoldDB" id="A0A0F9BCG8"/>
<name>A0A0F9BCG8_9ZZZZ</name>
<comment type="caution">
    <text evidence="2">The sequence shown here is derived from an EMBL/GenBank/DDBJ whole genome shotgun (WGS) entry which is preliminary data.</text>
</comment>
<protein>
    <submittedName>
        <fullName evidence="2">Uncharacterized protein</fullName>
    </submittedName>
</protein>
<feature type="compositionally biased region" description="Polar residues" evidence="1">
    <location>
        <begin position="22"/>
        <end position="35"/>
    </location>
</feature>
<evidence type="ECO:0000313" key="2">
    <source>
        <dbReference type="EMBL" id="KKK88334.1"/>
    </source>
</evidence>
<accession>A0A0F9BCG8</accession>
<reference evidence="2" key="1">
    <citation type="journal article" date="2015" name="Nature">
        <title>Complex archaea that bridge the gap between prokaryotes and eukaryotes.</title>
        <authorList>
            <person name="Spang A."/>
            <person name="Saw J.H."/>
            <person name="Jorgensen S.L."/>
            <person name="Zaremba-Niedzwiedzka K."/>
            <person name="Martijn J."/>
            <person name="Lind A.E."/>
            <person name="van Eijk R."/>
            <person name="Schleper C."/>
            <person name="Guy L."/>
            <person name="Ettema T.J."/>
        </authorList>
    </citation>
    <scope>NUCLEOTIDE SEQUENCE</scope>
</reference>
<evidence type="ECO:0000256" key="1">
    <source>
        <dbReference type="SAM" id="MobiDB-lite"/>
    </source>
</evidence>
<proteinExistence type="predicted"/>
<dbReference type="EMBL" id="LAZR01049998">
    <property type="protein sequence ID" value="KKK88334.1"/>
    <property type="molecule type" value="Genomic_DNA"/>
</dbReference>
<feature type="region of interest" description="Disordered" evidence="1">
    <location>
        <begin position="22"/>
        <end position="51"/>
    </location>
</feature>
<sequence length="189" mass="19785">MQTRLIAVLILLVSACWADTEGPNSPTASANNSPAWTDPDNMHSQGTGNATGDFADDVDQITFGFSAVTGTVDGVTVEFDCHKTGTRNNVLRANLLNVGTCTLKNTGILTTTEDDAYNETLGSSSDTWSCTDLTAANVNNSAFGVSVLAQKSGGANPLTGTYLVDHVRITVDYTAAGGKRRVMTMVIGD</sequence>
<gene>
    <name evidence="2" type="ORF">LCGC14_2744200</name>
</gene>
<dbReference type="PROSITE" id="PS51257">
    <property type="entry name" value="PROKAR_LIPOPROTEIN"/>
    <property type="match status" value="1"/>
</dbReference>
<organism evidence="2">
    <name type="scientific">marine sediment metagenome</name>
    <dbReference type="NCBI Taxonomy" id="412755"/>
    <lineage>
        <taxon>unclassified sequences</taxon>
        <taxon>metagenomes</taxon>
        <taxon>ecological metagenomes</taxon>
    </lineage>
</organism>